<dbReference type="PROSITE" id="PS50173">
    <property type="entry name" value="UMUC"/>
    <property type="match status" value="1"/>
</dbReference>
<dbReference type="GO" id="GO:0005829">
    <property type="term" value="C:cytosol"/>
    <property type="evidence" value="ECO:0007669"/>
    <property type="project" value="TreeGrafter"/>
</dbReference>
<keyword evidence="6" id="KW-0479">Metal-binding</keyword>
<dbReference type="Pfam" id="PF11799">
    <property type="entry name" value="IMS_C"/>
    <property type="match status" value="1"/>
</dbReference>
<dbReference type="PANTHER" id="PTHR11076">
    <property type="entry name" value="DNA REPAIR POLYMERASE UMUC / TRANSFERASE FAMILY MEMBER"/>
    <property type="match status" value="1"/>
</dbReference>
<dbReference type="AlphaFoldDB" id="A0A975AHA3"/>
<keyword evidence="6" id="KW-0963">Cytoplasm</keyword>
<dbReference type="Gene3D" id="3.40.1170.60">
    <property type="match status" value="1"/>
</dbReference>
<dbReference type="KEGG" id="alka:J0B03_08170"/>
<protein>
    <recommendedName>
        <fullName evidence="6">DNA polymerase IV</fullName>
        <shortName evidence="6">Pol IV</shortName>
        <ecNumber evidence="6">2.7.7.7</ecNumber>
    </recommendedName>
</protein>
<sequence length="400" mass="44941">MDRLVFLVDMNAFYISCETVRQPHLKDGPSAVAGDPRKRTGIILAANYNARGYGVRTAMSVYQALKLCPDLKLVAPDHDYYSQKSREVMDLLDRFSPTVEQNSIDEAWLDITGSHKLFGPPMEAATTIQDAIHQELGLDCSIGISSNKFLAKMAAEMKKPRGITALFPADLEEKLWPLPLGKVWGIGSKTAKKLNDMGLFTIGELARSDPSLLQDRLGKHGWDLHQHVNGLDEAPVTAHDRDDVKSIGKSVTLSEDLTNLEMAKQILFSLSDQVGRRARRKGKEGTTVQITIKYTDFQTITRQQRVDPTNSSRDVFQTACRLLEAHWKGRRPLRLLGVTLADFHREPDVEQLSMFPSVQEEAKDHEKHRDLEKAMDKIRDKYGSTAITHAILLAKNKDKK</sequence>
<dbReference type="EC" id="2.7.7.7" evidence="6"/>
<dbReference type="Gene3D" id="3.30.1490.100">
    <property type="entry name" value="DNA polymerase, Y-family, little finger domain"/>
    <property type="match status" value="1"/>
</dbReference>
<dbReference type="GO" id="GO:0003887">
    <property type="term" value="F:DNA-directed DNA polymerase activity"/>
    <property type="evidence" value="ECO:0007669"/>
    <property type="project" value="UniProtKB-UniRule"/>
</dbReference>
<evidence type="ECO:0000256" key="4">
    <source>
        <dbReference type="ARBA" id="ARBA00022763"/>
    </source>
</evidence>
<evidence type="ECO:0000313" key="8">
    <source>
        <dbReference type="EMBL" id="QSX07793.1"/>
    </source>
</evidence>
<dbReference type="InterPro" id="IPR022880">
    <property type="entry name" value="DNApol_IV"/>
</dbReference>
<keyword evidence="6" id="KW-0235">DNA replication</keyword>
<dbReference type="InterPro" id="IPR024728">
    <property type="entry name" value="PolY_HhH_motif"/>
</dbReference>
<keyword evidence="6" id="KW-0460">Magnesium</keyword>
<dbReference type="NCBIfam" id="NF002677">
    <property type="entry name" value="PRK02406.1"/>
    <property type="match status" value="1"/>
</dbReference>
<evidence type="ECO:0000256" key="3">
    <source>
        <dbReference type="ARBA" id="ARBA00022695"/>
    </source>
</evidence>
<dbReference type="GO" id="GO:0009432">
    <property type="term" value="P:SOS response"/>
    <property type="evidence" value="ECO:0007669"/>
    <property type="project" value="TreeGrafter"/>
</dbReference>
<organism evidence="8 9">
    <name type="scientific">Alkalibacter rhizosphaerae</name>
    <dbReference type="NCBI Taxonomy" id="2815577"/>
    <lineage>
        <taxon>Bacteria</taxon>
        <taxon>Bacillati</taxon>
        <taxon>Bacillota</taxon>
        <taxon>Clostridia</taxon>
        <taxon>Eubacteriales</taxon>
        <taxon>Eubacteriaceae</taxon>
        <taxon>Alkalibacter</taxon>
    </lineage>
</organism>
<evidence type="ECO:0000256" key="6">
    <source>
        <dbReference type="HAMAP-Rule" id="MF_01113"/>
    </source>
</evidence>
<comment type="function">
    <text evidence="6">Poorly processive, error-prone DNA polymerase involved in untargeted mutagenesis. Copies undamaged DNA at stalled replication forks, which arise in vivo from mismatched or misaligned primer ends. These misaligned primers can be extended by PolIV. Exhibits no 3'-5' exonuclease (proofreading) activity. May be involved in translesional synthesis, in conjunction with the beta clamp from PolIII.</text>
</comment>
<dbReference type="GO" id="GO:0003684">
    <property type="term" value="F:damaged DNA binding"/>
    <property type="evidence" value="ECO:0007669"/>
    <property type="project" value="InterPro"/>
</dbReference>
<dbReference type="RefSeq" id="WP_207299135.1">
    <property type="nucleotide sequence ID" value="NZ_CP071444.1"/>
</dbReference>
<reference evidence="8" key="1">
    <citation type="submission" date="2021-03" db="EMBL/GenBank/DDBJ databases">
        <title>Alkalibacter marinus sp. nov., isolated from tidal flat sediment.</title>
        <authorList>
            <person name="Namirimu T."/>
            <person name="Yang J.-A."/>
            <person name="Yang S.-H."/>
            <person name="Kim Y.-J."/>
            <person name="Kwon K.K."/>
        </authorList>
    </citation>
    <scope>NUCLEOTIDE SEQUENCE</scope>
    <source>
        <strain evidence="8">ES005</strain>
    </source>
</reference>
<name>A0A975AHA3_9FIRM</name>
<dbReference type="NCBIfam" id="NF002492">
    <property type="entry name" value="PRK01810.1"/>
    <property type="match status" value="1"/>
</dbReference>
<accession>A0A975AHA3</accession>
<feature type="domain" description="UmuC" evidence="7">
    <location>
        <begin position="5"/>
        <end position="187"/>
    </location>
</feature>
<dbReference type="InterPro" id="IPR036775">
    <property type="entry name" value="DNA_pol_Y-fam_lit_finger_sf"/>
</dbReference>
<evidence type="ECO:0000256" key="1">
    <source>
        <dbReference type="ARBA" id="ARBA00010945"/>
    </source>
</evidence>
<dbReference type="InterPro" id="IPR043502">
    <property type="entry name" value="DNA/RNA_pol_sf"/>
</dbReference>
<evidence type="ECO:0000259" key="7">
    <source>
        <dbReference type="PROSITE" id="PS50173"/>
    </source>
</evidence>
<dbReference type="InterPro" id="IPR017961">
    <property type="entry name" value="DNA_pol_Y-fam_little_finger"/>
</dbReference>
<dbReference type="InterPro" id="IPR050116">
    <property type="entry name" value="DNA_polymerase-Y"/>
</dbReference>
<evidence type="ECO:0000256" key="2">
    <source>
        <dbReference type="ARBA" id="ARBA00022457"/>
    </source>
</evidence>
<keyword evidence="6 8" id="KW-0808">Transferase</keyword>
<keyword evidence="3 6" id="KW-0548">Nucleotidyltransferase</keyword>
<dbReference type="SUPFAM" id="SSF56672">
    <property type="entry name" value="DNA/RNA polymerases"/>
    <property type="match status" value="1"/>
</dbReference>
<dbReference type="Gene3D" id="3.30.70.270">
    <property type="match status" value="1"/>
</dbReference>
<comment type="subcellular location">
    <subcellularLocation>
        <location evidence="6">Cytoplasm</location>
    </subcellularLocation>
</comment>
<dbReference type="InterPro" id="IPR001126">
    <property type="entry name" value="UmuC"/>
</dbReference>
<dbReference type="InterPro" id="IPR043128">
    <property type="entry name" value="Rev_trsase/Diguanyl_cyclase"/>
</dbReference>
<keyword evidence="6" id="KW-0234">DNA repair</keyword>
<keyword evidence="2 6" id="KW-0515">Mutator protein</keyword>
<dbReference type="NCBIfam" id="NF002848">
    <property type="entry name" value="PRK03103.1"/>
    <property type="match status" value="1"/>
</dbReference>
<keyword evidence="6" id="KW-0238">DNA-binding</keyword>
<feature type="binding site" evidence="6">
    <location>
        <position position="9"/>
    </location>
    <ligand>
        <name>Mg(2+)</name>
        <dbReference type="ChEBI" id="CHEBI:18420"/>
    </ligand>
</feature>
<evidence type="ECO:0000256" key="5">
    <source>
        <dbReference type="ARBA" id="ARBA00022932"/>
    </source>
</evidence>
<feature type="site" description="Substrate discrimination" evidence="6">
    <location>
        <position position="14"/>
    </location>
</feature>
<gene>
    <name evidence="6" type="primary">dinB</name>
    <name evidence="8" type="ORF">J0B03_08170</name>
</gene>
<keyword evidence="9" id="KW-1185">Reference proteome</keyword>
<dbReference type="Pfam" id="PF11798">
    <property type="entry name" value="IMS_HHH"/>
    <property type="match status" value="1"/>
</dbReference>
<proteinExistence type="inferred from homology"/>
<comment type="subunit">
    <text evidence="6">Monomer.</text>
</comment>
<dbReference type="CDD" id="cd03586">
    <property type="entry name" value="PolY_Pol_IV_kappa"/>
    <property type="match status" value="1"/>
</dbReference>
<keyword evidence="5 6" id="KW-0239">DNA-directed DNA polymerase</keyword>
<feature type="active site" evidence="6">
    <location>
        <position position="106"/>
    </location>
</feature>
<comment type="catalytic activity">
    <reaction evidence="6">
        <text>DNA(n) + a 2'-deoxyribonucleoside 5'-triphosphate = DNA(n+1) + diphosphate</text>
        <dbReference type="Rhea" id="RHEA:22508"/>
        <dbReference type="Rhea" id="RHEA-COMP:17339"/>
        <dbReference type="Rhea" id="RHEA-COMP:17340"/>
        <dbReference type="ChEBI" id="CHEBI:33019"/>
        <dbReference type="ChEBI" id="CHEBI:61560"/>
        <dbReference type="ChEBI" id="CHEBI:173112"/>
        <dbReference type="EC" id="2.7.7.7"/>
    </reaction>
</comment>
<dbReference type="GO" id="GO:0006281">
    <property type="term" value="P:DNA repair"/>
    <property type="evidence" value="ECO:0007669"/>
    <property type="project" value="UniProtKB-UniRule"/>
</dbReference>
<dbReference type="EMBL" id="CP071444">
    <property type="protein sequence ID" value="QSX07793.1"/>
    <property type="molecule type" value="Genomic_DNA"/>
</dbReference>
<dbReference type="GO" id="GO:0042276">
    <property type="term" value="P:error-prone translesion synthesis"/>
    <property type="evidence" value="ECO:0007669"/>
    <property type="project" value="TreeGrafter"/>
</dbReference>
<evidence type="ECO:0000313" key="9">
    <source>
        <dbReference type="Proteomes" id="UP000663499"/>
    </source>
</evidence>
<comment type="cofactor">
    <cofactor evidence="6">
        <name>Mg(2+)</name>
        <dbReference type="ChEBI" id="CHEBI:18420"/>
    </cofactor>
    <text evidence="6">Binds 2 magnesium ions per subunit.</text>
</comment>
<dbReference type="HAMAP" id="MF_01113">
    <property type="entry name" value="DNApol_IV"/>
    <property type="match status" value="1"/>
</dbReference>
<dbReference type="Proteomes" id="UP000663499">
    <property type="component" value="Chromosome"/>
</dbReference>
<feature type="binding site" evidence="6">
    <location>
        <position position="105"/>
    </location>
    <ligand>
        <name>Mg(2+)</name>
        <dbReference type="ChEBI" id="CHEBI:18420"/>
    </ligand>
</feature>
<keyword evidence="4 6" id="KW-0227">DNA damage</keyword>
<dbReference type="SUPFAM" id="SSF100879">
    <property type="entry name" value="Lesion bypass DNA polymerase (Y-family), little finger domain"/>
    <property type="match status" value="1"/>
</dbReference>
<dbReference type="Gene3D" id="1.10.150.20">
    <property type="entry name" value="5' to 3' exonuclease, C-terminal subdomain"/>
    <property type="match status" value="1"/>
</dbReference>
<dbReference type="GO" id="GO:0000287">
    <property type="term" value="F:magnesium ion binding"/>
    <property type="evidence" value="ECO:0007669"/>
    <property type="project" value="UniProtKB-UniRule"/>
</dbReference>
<dbReference type="GO" id="GO:0006261">
    <property type="term" value="P:DNA-templated DNA replication"/>
    <property type="evidence" value="ECO:0007669"/>
    <property type="project" value="UniProtKB-UniRule"/>
</dbReference>
<dbReference type="PANTHER" id="PTHR11076:SF35">
    <property type="entry name" value="DNA REPAIR PROTEIN HOMOLOG YOBH"/>
    <property type="match status" value="1"/>
</dbReference>
<dbReference type="Pfam" id="PF00817">
    <property type="entry name" value="IMS"/>
    <property type="match status" value="1"/>
</dbReference>
<comment type="similarity">
    <text evidence="1 6">Belongs to the DNA polymerase type-Y family.</text>
</comment>